<sequence length="171" mass="18597">MDNSARREKILQLLQGSPSPITGTALAKACDVSRQIIVGDVALMRAQGTDIISTPRGYQLVTPVVPGCTRVFVCCHGLDQMEGELNAIVDNGGIVRNVVIEHEVYGNLEGTLNLHSRRDVQQYVKRMHDSHAEMLSAISGGIHTHLVEAATEEELEAIGQALRDLGVLYKN</sequence>
<dbReference type="PANTHER" id="PTHR40068:SF1">
    <property type="entry name" value="TRANSCRIPTION REPRESSOR NIAR-RELATED"/>
    <property type="match status" value="1"/>
</dbReference>
<evidence type="ECO:0000259" key="3">
    <source>
        <dbReference type="Pfam" id="PF08279"/>
    </source>
</evidence>
<dbReference type="Pfam" id="PF02829">
    <property type="entry name" value="3H"/>
    <property type="match status" value="1"/>
</dbReference>
<dbReference type="GO" id="GO:0046872">
    <property type="term" value="F:metal ion binding"/>
    <property type="evidence" value="ECO:0007669"/>
    <property type="project" value="UniProtKB-KW"/>
</dbReference>
<reference evidence="4 6" key="1">
    <citation type="journal article" date="2018" name="Genome Announc.">
        <title>Complete genomes of two Megasphaera elsdenii strains, NCIMB 702410 and ATCC 25940.</title>
        <authorList>
            <person name="Hatmaker E.A."/>
            <person name="O'Dell K."/>
            <person name="Riley L.A."/>
            <person name="Klingeman D.M."/>
            <person name="Guss A.M."/>
        </authorList>
    </citation>
    <scope>NUCLEOTIDE SEQUENCE [LARGE SCALE GENOMIC DNA]</scope>
    <source>
        <strain evidence="4 6">NCIMB702410</strain>
    </source>
</reference>
<organism evidence="5 7">
    <name type="scientific">Megasphaera elsdenii</name>
    <dbReference type="NCBI Taxonomy" id="907"/>
    <lineage>
        <taxon>Bacteria</taxon>
        <taxon>Bacillati</taxon>
        <taxon>Bacillota</taxon>
        <taxon>Negativicutes</taxon>
        <taxon>Veillonellales</taxon>
        <taxon>Veillonellaceae</taxon>
        <taxon>Megasphaera</taxon>
    </lineage>
</organism>
<dbReference type="Pfam" id="PF08279">
    <property type="entry name" value="HTH_11"/>
    <property type="match status" value="1"/>
</dbReference>
<dbReference type="RefSeq" id="WP_014016212.1">
    <property type="nucleotide sequence ID" value="NZ_CABMON010000008.1"/>
</dbReference>
<feature type="domain" description="Helix-turn-helix type 11" evidence="3">
    <location>
        <begin position="6"/>
        <end position="59"/>
    </location>
</feature>
<keyword evidence="1" id="KW-0533">Nickel</keyword>
<evidence type="ECO:0000256" key="1">
    <source>
        <dbReference type="PIRSR" id="PIRSR037847-1"/>
    </source>
</evidence>
<evidence type="ECO:0000313" key="6">
    <source>
        <dbReference type="Proteomes" id="UP000238358"/>
    </source>
</evidence>
<feature type="binding site" evidence="1">
    <location>
        <position position="84"/>
    </location>
    <ligand>
        <name>Ni(2+)</name>
        <dbReference type="ChEBI" id="CHEBI:49786"/>
    </ligand>
</feature>
<dbReference type="OrthoDB" id="9792661at2"/>
<dbReference type="EMBL" id="JABBJH010000007">
    <property type="protein sequence ID" value="NMK38967.1"/>
    <property type="molecule type" value="Genomic_DNA"/>
</dbReference>
<dbReference type="Gene3D" id="1.10.10.10">
    <property type="entry name" value="Winged helix-like DNA-binding domain superfamily/Winged helix DNA-binding domain"/>
    <property type="match status" value="1"/>
</dbReference>
<dbReference type="InterPro" id="IPR013196">
    <property type="entry name" value="HTH_11"/>
</dbReference>
<feature type="binding site" evidence="1">
    <location>
        <position position="76"/>
    </location>
    <ligand>
        <name>Ni(2+)</name>
        <dbReference type="ChEBI" id="CHEBI:49786"/>
    </ligand>
</feature>
<dbReference type="SUPFAM" id="SSF46785">
    <property type="entry name" value="Winged helix' DNA-binding domain"/>
    <property type="match status" value="1"/>
</dbReference>
<evidence type="ECO:0000313" key="7">
    <source>
        <dbReference type="Proteomes" id="UP000536773"/>
    </source>
</evidence>
<proteinExistence type="predicted"/>
<reference evidence="5 7" key="2">
    <citation type="submission" date="2020-04" db="EMBL/GenBank/DDBJ databases">
        <authorList>
            <person name="Hitch T.C.A."/>
            <person name="Wylensek D."/>
            <person name="Clavel T."/>
        </authorList>
    </citation>
    <scope>NUCLEOTIDE SEQUENCE [LARGE SCALE GENOMIC DNA]</scope>
    <source>
        <strain evidence="5 7">WCA-386-APC-2A</strain>
    </source>
</reference>
<dbReference type="InterPro" id="IPR035922">
    <property type="entry name" value="3H_dom_sf"/>
</dbReference>
<dbReference type="EMBL" id="CP027569">
    <property type="protein sequence ID" value="AVO26408.1"/>
    <property type="molecule type" value="Genomic_DNA"/>
</dbReference>
<feature type="domain" description="3H" evidence="2">
    <location>
        <begin position="72"/>
        <end position="168"/>
    </location>
</feature>
<dbReference type="Proteomes" id="UP000536773">
    <property type="component" value="Unassembled WGS sequence"/>
</dbReference>
<gene>
    <name evidence="4" type="ORF">C6Y28_01555</name>
    <name evidence="5" type="ORF">HG933_06185</name>
</gene>
<dbReference type="InterPro" id="IPR004173">
    <property type="entry name" value="3H_domain"/>
</dbReference>
<evidence type="ECO:0000313" key="4">
    <source>
        <dbReference type="EMBL" id="AVO26408.1"/>
    </source>
</evidence>
<keyword evidence="1" id="KW-0479">Metal-binding</keyword>
<name>A0A1M6Q908_MEGEL</name>
<dbReference type="InterPro" id="IPR036388">
    <property type="entry name" value="WH-like_DNA-bd_sf"/>
</dbReference>
<feature type="binding site" evidence="1">
    <location>
        <position position="143"/>
    </location>
    <ligand>
        <name>Ni(2+)</name>
        <dbReference type="ChEBI" id="CHEBI:49786"/>
    </ligand>
</feature>
<protein>
    <submittedName>
        <fullName evidence="5">Transcription repressor NadR</fullName>
    </submittedName>
</protein>
<feature type="binding site" evidence="1">
    <location>
        <position position="145"/>
    </location>
    <ligand>
        <name>Ni(2+)</name>
        <dbReference type="ChEBI" id="CHEBI:49786"/>
    </ligand>
</feature>
<evidence type="ECO:0000313" key="5">
    <source>
        <dbReference type="EMBL" id="NMK38967.1"/>
    </source>
</evidence>
<dbReference type="PANTHER" id="PTHR40068">
    <property type="entry name" value="TRANSCRIPTION REPRESSOR NIAR-RELATED"/>
    <property type="match status" value="1"/>
</dbReference>
<dbReference type="Gene3D" id="3.30.1340.20">
    <property type="entry name" value="3H domain"/>
    <property type="match status" value="1"/>
</dbReference>
<dbReference type="PIRSF" id="PIRSF037847">
    <property type="entry name" value="NiaR"/>
    <property type="match status" value="1"/>
</dbReference>
<evidence type="ECO:0000259" key="2">
    <source>
        <dbReference type="Pfam" id="PF02829"/>
    </source>
</evidence>
<dbReference type="InterPro" id="IPR026043">
    <property type="entry name" value="NadR"/>
</dbReference>
<dbReference type="InterPro" id="IPR036390">
    <property type="entry name" value="WH_DNA-bd_sf"/>
</dbReference>
<dbReference type="GeneID" id="97492218"/>
<dbReference type="SUPFAM" id="SSF75500">
    <property type="entry name" value="Putative transcriptional regulator TM1602, C-terminal domain"/>
    <property type="match status" value="1"/>
</dbReference>
<dbReference type="AlphaFoldDB" id="A0A1M6Q908"/>
<dbReference type="Proteomes" id="UP000238358">
    <property type="component" value="Chromosome"/>
</dbReference>
<accession>A0A1M6Q908</accession>